<proteinExistence type="predicted"/>
<dbReference type="InterPro" id="IPR013162">
    <property type="entry name" value="CD80_C2-set"/>
</dbReference>
<comment type="caution">
    <text evidence="3">The sequence shown here is derived from an EMBL/GenBank/DDBJ whole genome shotgun (WGS) entry which is preliminary data.</text>
</comment>
<accession>A0A443R8T6</accession>
<evidence type="ECO:0000259" key="2">
    <source>
        <dbReference type="PROSITE" id="PS50835"/>
    </source>
</evidence>
<dbReference type="Gene3D" id="2.60.40.10">
    <property type="entry name" value="Immunoglobulins"/>
    <property type="match status" value="1"/>
</dbReference>
<dbReference type="Pfam" id="PF08205">
    <property type="entry name" value="C2-set_2"/>
    <property type="match status" value="1"/>
</dbReference>
<evidence type="ECO:0000313" key="4">
    <source>
        <dbReference type="Proteomes" id="UP000285301"/>
    </source>
</evidence>
<dbReference type="SUPFAM" id="SSF48726">
    <property type="entry name" value="Immunoglobulin"/>
    <property type="match status" value="1"/>
</dbReference>
<evidence type="ECO:0000313" key="3">
    <source>
        <dbReference type="EMBL" id="RWS11691.1"/>
    </source>
</evidence>
<dbReference type="InterPro" id="IPR007110">
    <property type="entry name" value="Ig-like_dom"/>
</dbReference>
<dbReference type="EMBL" id="NCKU01001601">
    <property type="protein sequence ID" value="RWS11691.1"/>
    <property type="molecule type" value="Genomic_DNA"/>
</dbReference>
<sequence length="100" mass="11028">MQAVFECQSFGSRPRPLINWWIGSIPMSDVQETISSDGNLSSSALSFIPSREDHGKQISCRVENPAIEDSAIEDRIQLNVHCTFLVMFAAENFAAAAILL</sequence>
<organism evidence="3 4">
    <name type="scientific">Dinothrombium tinctorium</name>
    <dbReference type="NCBI Taxonomy" id="1965070"/>
    <lineage>
        <taxon>Eukaryota</taxon>
        <taxon>Metazoa</taxon>
        <taxon>Ecdysozoa</taxon>
        <taxon>Arthropoda</taxon>
        <taxon>Chelicerata</taxon>
        <taxon>Arachnida</taxon>
        <taxon>Acari</taxon>
        <taxon>Acariformes</taxon>
        <taxon>Trombidiformes</taxon>
        <taxon>Prostigmata</taxon>
        <taxon>Anystina</taxon>
        <taxon>Parasitengona</taxon>
        <taxon>Trombidioidea</taxon>
        <taxon>Trombidiidae</taxon>
        <taxon>Dinothrombium</taxon>
    </lineage>
</organism>
<keyword evidence="1" id="KW-1015">Disulfide bond</keyword>
<reference evidence="3 4" key="1">
    <citation type="journal article" date="2018" name="Gigascience">
        <title>Genomes of trombidid mites reveal novel predicted allergens and laterally-transferred genes associated with secondary metabolism.</title>
        <authorList>
            <person name="Dong X."/>
            <person name="Chaisiri K."/>
            <person name="Xia D."/>
            <person name="Armstrong S.D."/>
            <person name="Fang Y."/>
            <person name="Donnelly M.J."/>
            <person name="Kadowaki T."/>
            <person name="McGarry J.W."/>
            <person name="Darby A.C."/>
            <person name="Makepeace B.L."/>
        </authorList>
    </citation>
    <scope>NUCLEOTIDE SEQUENCE [LARGE SCALE GENOMIC DNA]</scope>
    <source>
        <strain evidence="3">UoL-WK</strain>
    </source>
</reference>
<dbReference type="PANTHER" id="PTHR23278">
    <property type="entry name" value="SIDESTEP PROTEIN"/>
    <property type="match status" value="1"/>
</dbReference>
<feature type="domain" description="Ig-like" evidence="2">
    <location>
        <begin position="1"/>
        <end position="79"/>
    </location>
</feature>
<feature type="non-terminal residue" evidence="3">
    <location>
        <position position="100"/>
    </location>
</feature>
<dbReference type="OrthoDB" id="5843397at2759"/>
<keyword evidence="4" id="KW-1185">Reference proteome</keyword>
<dbReference type="PANTHER" id="PTHR23278:SF19">
    <property type="entry name" value="OBSCURIN"/>
    <property type="match status" value="1"/>
</dbReference>
<dbReference type="AlphaFoldDB" id="A0A443R8T6"/>
<evidence type="ECO:0000256" key="1">
    <source>
        <dbReference type="ARBA" id="ARBA00023157"/>
    </source>
</evidence>
<dbReference type="STRING" id="1965070.A0A443R8T6"/>
<gene>
    <name evidence="3" type="ORF">B4U79_07853</name>
</gene>
<dbReference type="Proteomes" id="UP000285301">
    <property type="component" value="Unassembled WGS sequence"/>
</dbReference>
<name>A0A443R8T6_9ACAR</name>
<dbReference type="InterPro" id="IPR013783">
    <property type="entry name" value="Ig-like_fold"/>
</dbReference>
<dbReference type="PROSITE" id="PS50835">
    <property type="entry name" value="IG_LIKE"/>
    <property type="match status" value="1"/>
</dbReference>
<protein>
    <recommendedName>
        <fullName evidence="2">Ig-like domain-containing protein</fullName>
    </recommendedName>
</protein>
<dbReference type="InterPro" id="IPR036179">
    <property type="entry name" value="Ig-like_dom_sf"/>
</dbReference>